<evidence type="ECO:0000256" key="6">
    <source>
        <dbReference type="ARBA" id="ARBA00022989"/>
    </source>
</evidence>
<dbReference type="Pfam" id="PF04610">
    <property type="entry name" value="TrbL"/>
    <property type="match status" value="1"/>
</dbReference>
<evidence type="ECO:0000256" key="3">
    <source>
        <dbReference type="ARBA" id="ARBA00022475"/>
    </source>
</evidence>
<keyword evidence="5" id="KW-0732">Signal</keyword>
<accession>A0AAT9G9Y2</accession>
<evidence type="ECO:0000256" key="9">
    <source>
        <dbReference type="SAM" id="Phobius"/>
    </source>
</evidence>
<feature type="compositionally biased region" description="Gly residues" evidence="8">
    <location>
        <begin position="596"/>
        <end position="632"/>
    </location>
</feature>
<comment type="subcellular location">
    <subcellularLocation>
        <location evidence="1">Cell membrane</location>
        <topology evidence="1">Multi-pass membrane protein</topology>
    </subcellularLocation>
</comment>
<evidence type="ECO:0000313" key="10">
    <source>
        <dbReference type="EMBL" id="BFD46627.1"/>
    </source>
</evidence>
<evidence type="ECO:0000256" key="4">
    <source>
        <dbReference type="ARBA" id="ARBA00022692"/>
    </source>
</evidence>
<reference evidence="10" key="1">
    <citation type="submission" date="2024-01" db="EMBL/GenBank/DDBJ databases">
        <title>Sequencing the genomes of a sandfly, Sergentomyia squamirostris, and its two endosymbionts.</title>
        <authorList>
            <person name="Itokawa K."/>
            <person name="Sanjoba C."/>
        </authorList>
    </citation>
    <scope>NUCLEOTIDE SEQUENCE</scope>
    <source>
        <strain evidence="10">RiSSQ</strain>
    </source>
</reference>
<keyword evidence="6 9" id="KW-1133">Transmembrane helix</keyword>
<proteinExistence type="inferred from homology"/>
<feature type="compositionally biased region" description="Basic and acidic residues" evidence="8">
    <location>
        <begin position="580"/>
        <end position="595"/>
    </location>
</feature>
<dbReference type="InterPro" id="IPR007688">
    <property type="entry name" value="Conjugal_tfr_TrbL/VirB6"/>
</dbReference>
<feature type="transmembrane region" description="Helical" evidence="9">
    <location>
        <begin position="502"/>
        <end position="526"/>
    </location>
</feature>
<dbReference type="GO" id="GO:0030255">
    <property type="term" value="P:protein secretion by the type IV secretion system"/>
    <property type="evidence" value="ECO:0007669"/>
    <property type="project" value="InterPro"/>
</dbReference>
<keyword evidence="3" id="KW-1003">Cell membrane</keyword>
<dbReference type="EMBL" id="AP029170">
    <property type="protein sequence ID" value="BFD46627.1"/>
    <property type="molecule type" value="Genomic_DNA"/>
</dbReference>
<evidence type="ECO:0000256" key="2">
    <source>
        <dbReference type="ARBA" id="ARBA00007802"/>
    </source>
</evidence>
<feature type="transmembrane region" description="Helical" evidence="9">
    <location>
        <begin position="202"/>
        <end position="221"/>
    </location>
</feature>
<evidence type="ECO:0000256" key="8">
    <source>
        <dbReference type="SAM" id="MobiDB-lite"/>
    </source>
</evidence>
<keyword evidence="7 9" id="KW-0472">Membrane</keyword>
<feature type="region of interest" description="Disordered" evidence="8">
    <location>
        <begin position="567"/>
        <end position="632"/>
    </location>
</feature>
<feature type="transmembrane region" description="Helical" evidence="9">
    <location>
        <begin position="412"/>
        <end position="434"/>
    </location>
</feature>
<evidence type="ECO:0000256" key="7">
    <source>
        <dbReference type="ARBA" id="ARBA00023136"/>
    </source>
</evidence>
<comment type="similarity">
    <text evidence="2">Belongs to the TrbL/VirB6 family.</text>
</comment>
<evidence type="ECO:0000256" key="5">
    <source>
        <dbReference type="ARBA" id="ARBA00022729"/>
    </source>
</evidence>
<feature type="transmembrane region" description="Helical" evidence="9">
    <location>
        <begin position="375"/>
        <end position="400"/>
    </location>
</feature>
<feature type="transmembrane region" description="Helical" evidence="9">
    <location>
        <begin position="339"/>
        <end position="369"/>
    </location>
</feature>
<protein>
    <submittedName>
        <fullName evidence="10">Type IV secretion system protein</fullName>
    </submittedName>
</protein>
<evidence type="ECO:0000256" key="1">
    <source>
        <dbReference type="ARBA" id="ARBA00004651"/>
    </source>
</evidence>
<organism evidence="10">
    <name type="scientific">Candidatus Tisiphia endosymbiont of Sergentomyia squamirostris</name>
    <dbReference type="NCBI Taxonomy" id="3113639"/>
    <lineage>
        <taxon>Bacteria</taxon>
        <taxon>Pseudomonadati</taxon>
        <taxon>Pseudomonadota</taxon>
        <taxon>Alphaproteobacteria</taxon>
        <taxon>Rickettsiales</taxon>
        <taxon>Rickettsiaceae</taxon>
        <taxon>Rickettsieae</taxon>
        <taxon>Candidatus Tisiphia</taxon>
    </lineage>
</organism>
<dbReference type="GO" id="GO:0005886">
    <property type="term" value="C:plasma membrane"/>
    <property type="evidence" value="ECO:0007669"/>
    <property type="project" value="UniProtKB-SubCell"/>
</dbReference>
<feature type="transmembrane region" description="Helical" evidence="9">
    <location>
        <begin position="170"/>
        <end position="190"/>
    </location>
</feature>
<dbReference type="AlphaFoldDB" id="A0AAT9G9Y2"/>
<name>A0AAT9G9Y2_9RICK</name>
<keyword evidence="4 9" id="KW-0812">Transmembrane</keyword>
<sequence>MTGTPNGCDATDPQFKFCLKNKDGSPLECKVITLNLNDSKRLSELSTDNNPDLGGNTLLKDIILTVKIVDKRLCLVMATSKGQLPLACKNTTTPAPIAPPNEQCRNIGKTCYMGTTRSQSLLNFSGLAVDCVKETLDKVFFRYSSCDPKNDQISLTALNPFSTFQESLKISIRAALILYVMFFAVNMILSKEYGNLDKIASFVMKLIVVTYFATGIGPAYFKGGKETTENGMLQYGLPLLTELTPQFAQIVFNAGGSRGLCEYDTSKYKDGYKFYALWDAVDCRIGYYLGMGLYYNTESVLNDIPSRSVPDKKKNNPVNFKKPGNEAPDALRKVGGFRFFTVMFGLLLSGQIIIVASGIIFSVIFISIILYFITHYLVCLVTIYVMTYISPIFIPMALFTRTKAYFDAWLKICISCAVQPAVVAGFIALLLTMYDSAIYKNCEFMRHDYMYSNDVQFSTFELRLPNANAEDCKNSAGYKLLRYYSGEGWEKHLLSVFPVKSIVVDVVSLLVDLLYVLIFSIIFYYFSKSISQFAAELTGGPIMDSVTASPTKIVDMVKKGAEFIADAAQSSGGKPPQKNPLEKPRKGGEEAKDSGGGDSGGKAEGMAGSSGGGSDGGMGSGGGGGMSGGGGG</sequence>
<gene>
    <name evidence="10" type="ORF">DMENIID0002_12730</name>
</gene>